<reference evidence="3" key="1">
    <citation type="submission" date="2022-12" db="EMBL/GenBank/DDBJ databases">
        <title>New Phytohabitans aurantiacus sp. RD004123 nov., an actinomycete isolated from soil.</title>
        <authorList>
            <person name="Triningsih D.W."/>
            <person name="Harunari E."/>
            <person name="Igarashi Y."/>
        </authorList>
    </citation>
    <scope>NUCLEOTIDE SEQUENCE</scope>
    <source>
        <strain evidence="3">RD004123</strain>
    </source>
</reference>
<evidence type="ECO:0000313" key="4">
    <source>
        <dbReference type="Proteomes" id="UP001144280"/>
    </source>
</evidence>
<proteinExistence type="predicted"/>
<accession>A0ABQ5QUX0</accession>
<keyword evidence="2" id="KW-0812">Transmembrane</keyword>
<keyword evidence="2" id="KW-1133">Transmembrane helix</keyword>
<feature type="compositionally biased region" description="Basic residues" evidence="1">
    <location>
        <begin position="402"/>
        <end position="413"/>
    </location>
</feature>
<feature type="transmembrane region" description="Helical" evidence="2">
    <location>
        <begin position="133"/>
        <end position="155"/>
    </location>
</feature>
<feature type="transmembrane region" description="Helical" evidence="2">
    <location>
        <begin position="236"/>
        <end position="256"/>
    </location>
</feature>
<keyword evidence="4" id="KW-1185">Reference proteome</keyword>
<feature type="transmembrane region" description="Helical" evidence="2">
    <location>
        <begin position="205"/>
        <end position="229"/>
    </location>
</feature>
<protein>
    <submittedName>
        <fullName evidence="3">Uncharacterized protein</fullName>
    </submittedName>
</protein>
<feature type="transmembrane region" description="Helical" evidence="2">
    <location>
        <begin position="164"/>
        <end position="185"/>
    </location>
</feature>
<evidence type="ECO:0000256" key="2">
    <source>
        <dbReference type="SAM" id="Phobius"/>
    </source>
</evidence>
<evidence type="ECO:0000256" key="1">
    <source>
        <dbReference type="SAM" id="MobiDB-lite"/>
    </source>
</evidence>
<feature type="transmembrane region" description="Helical" evidence="2">
    <location>
        <begin position="46"/>
        <end position="70"/>
    </location>
</feature>
<sequence length="413" mass="42214">MAVRGWKGSVATAIGSAAGAAAAQLGLGYGLGIIAWLPATDAAGEAAWVASLAWATWIAATSTVIGVVCADRLSVPARTRSVVDTPLSTGLWRIALAVAAAVGGLVTVALVAVPAREASRADTFSPQTIAAGYAAVGVILGLLIAVWAVATRAVAANVLATTSWLWLLAIVAVIDGVVTGDGLAAAQLGVWQMTSDDSTYWVRNIYLPGAGLSLGSAVVIGALAAWPAARRGDGRVGTAVSGGIGPLLVAAAYILAAPKLVGVRAEQLSAHLIAPYAVIAGLAGSALMTAIWQRVHRQPTEAELAALEWPANNQPTSEQPDDKPAINKQPADTKPEPALVPAQTPRVELADDAYAPARAYVSDTATKETAKDKEAEPARGQAAVKAPIWPEQAGATEEQPKPKGRQRRGKTAQ</sequence>
<comment type="caution">
    <text evidence="3">The sequence shown here is derived from an EMBL/GenBank/DDBJ whole genome shotgun (WGS) entry which is preliminary data.</text>
</comment>
<feature type="transmembrane region" description="Helical" evidence="2">
    <location>
        <begin position="91"/>
        <end position="113"/>
    </location>
</feature>
<feature type="region of interest" description="Disordered" evidence="1">
    <location>
        <begin position="311"/>
        <end position="413"/>
    </location>
</feature>
<feature type="compositionally biased region" description="Basic and acidic residues" evidence="1">
    <location>
        <begin position="365"/>
        <end position="377"/>
    </location>
</feature>
<organism evidence="3 4">
    <name type="scientific">Phytohabitans aurantiacus</name>
    <dbReference type="NCBI Taxonomy" id="3016789"/>
    <lineage>
        <taxon>Bacteria</taxon>
        <taxon>Bacillati</taxon>
        <taxon>Actinomycetota</taxon>
        <taxon>Actinomycetes</taxon>
        <taxon>Micromonosporales</taxon>
        <taxon>Micromonosporaceae</taxon>
    </lineage>
</organism>
<dbReference type="Proteomes" id="UP001144280">
    <property type="component" value="Unassembled WGS sequence"/>
</dbReference>
<feature type="transmembrane region" description="Helical" evidence="2">
    <location>
        <begin position="268"/>
        <end position="292"/>
    </location>
</feature>
<dbReference type="EMBL" id="BSDI01000012">
    <property type="protein sequence ID" value="GLH97677.1"/>
    <property type="molecule type" value="Genomic_DNA"/>
</dbReference>
<feature type="compositionally biased region" description="Basic and acidic residues" evidence="1">
    <location>
        <begin position="320"/>
        <end position="335"/>
    </location>
</feature>
<name>A0ABQ5QUX0_9ACTN</name>
<evidence type="ECO:0000313" key="3">
    <source>
        <dbReference type="EMBL" id="GLH97677.1"/>
    </source>
</evidence>
<dbReference type="RefSeq" id="WP_281895801.1">
    <property type="nucleotide sequence ID" value="NZ_BSDI01000012.1"/>
</dbReference>
<gene>
    <name evidence="3" type="ORF">Pa4123_29520</name>
</gene>
<keyword evidence="2" id="KW-0472">Membrane</keyword>